<dbReference type="FunFam" id="2.40.10.10:FF:000068">
    <property type="entry name" value="transmembrane protease serine 2"/>
    <property type="match status" value="1"/>
</dbReference>
<dbReference type="InterPro" id="IPR050430">
    <property type="entry name" value="Peptidase_S1"/>
</dbReference>
<reference evidence="7" key="1">
    <citation type="submission" date="2014-09" db="EMBL/GenBank/DDBJ databases">
        <authorList>
            <person name="Hjerde E."/>
        </authorList>
    </citation>
    <scope>NUCLEOTIDE SEQUENCE [LARGE SCALE GENOMIC DNA]</scope>
    <source>
        <strain evidence="7">06/09/139</strain>
    </source>
</reference>
<keyword evidence="7" id="KW-1185">Reference proteome</keyword>
<keyword evidence="3" id="KW-0720">Serine protease</keyword>
<feature type="domain" description="Peptidase S1" evidence="5">
    <location>
        <begin position="30"/>
        <end position="280"/>
    </location>
</feature>
<dbReference type="PANTHER" id="PTHR24276">
    <property type="entry name" value="POLYSERASE-RELATED"/>
    <property type="match status" value="1"/>
</dbReference>
<dbReference type="SUPFAM" id="SSF50494">
    <property type="entry name" value="Trypsin-like serine proteases"/>
    <property type="match status" value="1"/>
</dbReference>
<evidence type="ECO:0000256" key="2">
    <source>
        <dbReference type="ARBA" id="ARBA00023157"/>
    </source>
</evidence>
<dbReference type="CDD" id="cd00190">
    <property type="entry name" value="Tryp_SPc"/>
    <property type="match status" value="1"/>
</dbReference>
<dbReference type="PANTHER" id="PTHR24276:SF98">
    <property type="entry name" value="FI18310P1-RELATED"/>
    <property type="match status" value="1"/>
</dbReference>
<gene>
    <name evidence="6" type="ORF">AWOD_II_0280</name>
</gene>
<dbReference type="KEGG" id="awd:AWOD_II_0280"/>
<dbReference type="InterPro" id="IPR001314">
    <property type="entry name" value="Peptidase_S1A"/>
</dbReference>
<protein>
    <submittedName>
        <fullName evidence="6">Exported serine protease, trypsin elastase</fullName>
    </submittedName>
</protein>
<comment type="similarity">
    <text evidence="1">Belongs to the peptidase S1 family.</text>
</comment>
<dbReference type="GO" id="GO:0006508">
    <property type="term" value="P:proteolysis"/>
    <property type="evidence" value="ECO:0007669"/>
    <property type="project" value="UniProtKB-KW"/>
</dbReference>
<sequence>MKAIVGLILSCSVVSVASQAAEEISVTPYIVGGVSANVANYPYMASLMFEYKTKPGVVYPFCGGSVLDERHILTAAHCVYDTSPSQVANMKVAIEVNDGQGMAAAQKVAVKKIYYPDNYNNSTLINDVAVLELSESLPNYTYKHAVKLGDTSDQDYRMPMTEFTAVGYGRFSTSNDNNGENKSVEFRETQVTYVNPTDCNFWANYTTSNKQVCATGRSFDNSNLVTATCQGDSGGPLIWNGSQIGIVSFGPLICGDGRLNSQSVFTDVSQYKDWIRKAQKGELSSVITVTEDSYSESSGGSIPLGMIFVLSIFGFYRKYH</sequence>
<dbReference type="SMART" id="SM00020">
    <property type="entry name" value="Tryp_SPc"/>
    <property type="match status" value="1"/>
</dbReference>
<dbReference type="InterPro" id="IPR043504">
    <property type="entry name" value="Peptidase_S1_PA_chymotrypsin"/>
</dbReference>
<dbReference type="Gene3D" id="2.40.10.10">
    <property type="entry name" value="Trypsin-like serine proteases"/>
    <property type="match status" value="1"/>
</dbReference>
<dbReference type="PROSITE" id="PS00134">
    <property type="entry name" value="TRYPSIN_HIS"/>
    <property type="match status" value="1"/>
</dbReference>
<dbReference type="PROSITE" id="PS50240">
    <property type="entry name" value="TRYPSIN_DOM"/>
    <property type="match status" value="1"/>
</dbReference>
<dbReference type="PRINTS" id="PR00722">
    <property type="entry name" value="CHYMOTRYPSIN"/>
</dbReference>
<dbReference type="AlphaFoldDB" id="A0A090JZT2"/>
<dbReference type="InterPro" id="IPR001254">
    <property type="entry name" value="Trypsin_dom"/>
</dbReference>
<keyword evidence="3" id="KW-0378">Hydrolase</keyword>
<dbReference type="PROSITE" id="PS00135">
    <property type="entry name" value="TRYPSIN_SER"/>
    <property type="match status" value="1"/>
</dbReference>
<dbReference type="InterPro" id="IPR033116">
    <property type="entry name" value="TRYPSIN_SER"/>
</dbReference>
<evidence type="ECO:0000313" key="7">
    <source>
        <dbReference type="Proteomes" id="UP000032427"/>
    </source>
</evidence>
<evidence type="ECO:0000256" key="4">
    <source>
        <dbReference type="SAM" id="SignalP"/>
    </source>
</evidence>
<dbReference type="PATRIC" id="fig|80852.17.peg.3034"/>
<dbReference type="GO" id="GO:0004252">
    <property type="term" value="F:serine-type endopeptidase activity"/>
    <property type="evidence" value="ECO:0007669"/>
    <property type="project" value="InterPro"/>
</dbReference>
<keyword evidence="4" id="KW-0732">Signal</keyword>
<dbReference type="InterPro" id="IPR018114">
    <property type="entry name" value="TRYPSIN_HIS"/>
</dbReference>
<name>A0A090JZT2_9GAMM</name>
<dbReference type="GeneID" id="28542526"/>
<dbReference type="Proteomes" id="UP000032427">
    <property type="component" value="Chromosome 2"/>
</dbReference>
<dbReference type="Pfam" id="PF00089">
    <property type="entry name" value="Trypsin"/>
    <property type="match status" value="1"/>
</dbReference>
<dbReference type="InterPro" id="IPR009003">
    <property type="entry name" value="Peptidase_S1_PA"/>
</dbReference>
<dbReference type="HOGENOM" id="CLU_006842_7_4_6"/>
<dbReference type="STRING" id="80852.AWOD_II_0280"/>
<feature type="signal peptide" evidence="4">
    <location>
        <begin position="1"/>
        <end position="20"/>
    </location>
</feature>
<feature type="chain" id="PRO_5001858236" evidence="4">
    <location>
        <begin position="21"/>
        <end position="320"/>
    </location>
</feature>
<evidence type="ECO:0000256" key="3">
    <source>
        <dbReference type="RuleBase" id="RU363034"/>
    </source>
</evidence>
<keyword evidence="2" id="KW-1015">Disulfide bond</keyword>
<evidence type="ECO:0000256" key="1">
    <source>
        <dbReference type="ARBA" id="ARBA00007664"/>
    </source>
</evidence>
<organism evidence="6 7">
    <name type="scientific">Aliivibrio wodanis</name>
    <dbReference type="NCBI Taxonomy" id="80852"/>
    <lineage>
        <taxon>Bacteria</taxon>
        <taxon>Pseudomonadati</taxon>
        <taxon>Pseudomonadota</taxon>
        <taxon>Gammaproteobacteria</taxon>
        <taxon>Vibrionales</taxon>
        <taxon>Vibrionaceae</taxon>
        <taxon>Aliivibrio</taxon>
    </lineage>
</organism>
<evidence type="ECO:0000259" key="5">
    <source>
        <dbReference type="PROSITE" id="PS50240"/>
    </source>
</evidence>
<proteinExistence type="inferred from homology"/>
<accession>A0A090JZT2</accession>
<dbReference type="OrthoDB" id="9813836at2"/>
<keyword evidence="3 6" id="KW-0645">Protease</keyword>
<evidence type="ECO:0000313" key="6">
    <source>
        <dbReference type="EMBL" id="CED56928.1"/>
    </source>
</evidence>
<dbReference type="EMBL" id="LN554847">
    <property type="protein sequence ID" value="CED56928.1"/>
    <property type="molecule type" value="Genomic_DNA"/>
</dbReference>